<reference evidence="2 3" key="1">
    <citation type="submission" date="2023-03" db="EMBL/GenBank/DDBJ databases">
        <title>Plant growth-promoting bacteria for biocontrol of bacterial wilt in tomato.</title>
        <authorList>
            <person name="Song J."/>
            <person name="Jin Y.J."/>
        </authorList>
    </citation>
    <scope>NUCLEOTIDE SEQUENCE [LARGE SCALE GENOMIC DNA]</scope>
    <source>
        <strain evidence="2 3">T36S-23</strain>
    </source>
</reference>
<keyword evidence="1" id="KW-0472">Membrane</keyword>
<proteinExistence type="predicted"/>
<keyword evidence="1" id="KW-0812">Transmembrane</keyword>
<dbReference type="GeneID" id="93007455"/>
<dbReference type="Proteomes" id="UP001260090">
    <property type="component" value="Chromosome"/>
</dbReference>
<dbReference type="AlphaFoldDB" id="A0ABD7ZWB0"/>
<evidence type="ECO:0000313" key="2">
    <source>
        <dbReference type="EMBL" id="WMY17181.1"/>
    </source>
</evidence>
<organism evidence="2 3">
    <name type="scientific">Bacillus tropicus</name>
    <dbReference type="NCBI Taxonomy" id="2026188"/>
    <lineage>
        <taxon>Bacteria</taxon>
        <taxon>Bacillati</taxon>
        <taxon>Bacillota</taxon>
        <taxon>Bacilli</taxon>
        <taxon>Bacillales</taxon>
        <taxon>Bacillaceae</taxon>
        <taxon>Bacillus</taxon>
        <taxon>Bacillus cereus group</taxon>
    </lineage>
</organism>
<gene>
    <name evidence="2" type="ORF">P3F89_09115</name>
</gene>
<accession>A0ABD7ZWB0</accession>
<sequence length="52" mass="6267">MTWIIVFLFGTSFGIFMSIFIDRFINKQFEKEQEQKGFKIEKITWLSNDGKE</sequence>
<protein>
    <submittedName>
        <fullName evidence="2">Uncharacterized protein</fullName>
    </submittedName>
</protein>
<dbReference type="EMBL" id="CP119875">
    <property type="protein sequence ID" value="WMY17181.1"/>
    <property type="molecule type" value="Genomic_DNA"/>
</dbReference>
<feature type="transmembrane region" description="Helical" evidence="1">
    <location>
        <begin position="6"/>
        <end position="25"/>
    </location>
</feature>
<evidence type="ECO:0000256" key="1">
    <source>
        <dbReference type="SAM" id="Phobius"/>
    </source>
</evidence>
<name>A0ABD7ZWB0_9BACI</name>
<evidence type="ECO:0000313" key="3">
    <source>
        <dbReference type="Proteomes" id="UP001260090"/>
    </source>
</evidence>
<keyword evidence="1" id="KW-1133">Transmembrane helix</keyword>
<dbReference type="RefSeq" id="WP_309573856.1">
    <property type="nucleotide sequence ID" value="NZ_CP119875.1"/>
</dbReference>